<feature type="transmembrane region" description="Helical" evidence="9">
    <location>
        <begin position="181"/>
        <end position="205"/>
    </location>
</feature>
<dbReference type="Pfam" id="PF00001">
    <property type="entry name" value="7tm_1"/>
    <property type="match status" value="2"/>
</dbReference>
<evidence type="ECO:0000256" key="3">
    <source>
        <dbReference type="ARBA" id="ARBA00022692"/>
    </source>
</evidence>
<dbReference type="CDD" id="cd15170">
    <property type="entry name" value="7tmA_FFAR2_FFAR3"/>
    <property type="match status" value="2"/>
</dbReference>
<evidence type="ECO:0000313" key="11">
    <source>
        <dbReference type="EMBL" id="KPP64518.1"/>
    </source>
</evidence>
<dbReference type="PROSITE" id="PS50262">
    <property type="entry name" value="G_PROTEIN_RECEP_F1_2"/>
    <property type="match status" value="2"/>
</dbReference>
<evidence type="ECO:0000256" key="1">
    <source>
        <dbReference type="ARBA" id="ARBA00004651"/>
    </source>
</evidence>
<evidence type="ECO:0000313" key="12">
    <source>
        <dbReference type="Proteomes" id="UP000034805"/>
    </source>
</evidence>
<dbReference type="GO" id="GO:0004930">
    <property type="term" value="F:G protein-coupled receptor activity"/>
    <property type="evidence" value="ECO:0007669"/>
    <property type="project" value="UniProtKB-KW"/>
</dbReference>
<dbReference type="PANTHER" id="PTHR45822">
    <property type="entry name" value="FREE FATTY ACID RECEPTOR 2-RELATED"/>
    <property type="match status" value="1"/>
</dbReference>
<feature type="transmembrane region" description="Helical" evidence="9">
    <location>
        <begin position="12"/>
        <end position="33"/>
    </location>
</feature>
<accession>A0A0P7TTA7</accession>
<evidence type="ECO:0000256" key="5">
    <source>
        <dbReference type="ARBA" id="ARBA00023040"/>
    </source>
</evidence>
<keyword evidence="6 9" id="KW-0472">Membrane</keyword>
<feature type="transmembrane region" description="Helical" evidence="9">
    <location>
        <begin position="539"/>
        <end position="558"/>
    </location>
</feature>
<keyword evidence="8" id="KW-0807">Transducer</keyword>
<keyword evidence="3 9" id="KW-0812">Transmembrane</keyword>
<evidence type="ECO:0000256" key="8">
    <source>
        <dbReference type="ARBA" id="ARBA00023224"/>
    </source>
</evidence>
<evidence type="ECO:0000256" key="7">
    <source>
        <dbReference type="ARBA" id="ARBA00023170"/>
    </source>
</evidence>
<gene>
    <name evidence="11" type="ORF">Z043_117126</name>
</gene>
<dbReference type="FunFam" id="1.20.1070.10:FF:000173">
    <property type="entry name" value="Free fatty acid receptor 1"/>
    <property type="match status" value="1"/>
</dbReference>
<evidence type="ECO:0000256" key="4">
    <source>
        <dbReference type="ARBA" id="ARBA00022989"/>
    </source>
</evidence>
<dbReference type="SUPFAM" id="SSF81321">
    <property type="entry name" value="Family A G protein-coupled receptor-like"/>
    <property type="match status" value="2"/>
</dbReference>
<dbReference type="STRING" id="113540.ENSSFOP00015054553"/>
<sequence>MEVKLDTTLMLAVYIITFVTGLPANLLAFYAFIQKFRQKPTPIDILLLNLTISDLIFLIFLPFKMKEAADGLQWNLPKFLCPLSGFIFYTTIYNSTFFLMGVSVERYLGVAFPIKYKLHRRPLYAVIASVIFWLFSLSHISIVYIMEYHNSTDSTEHSKNSCYKDFNEEQLKILLPVRLELFVVLFCIPFLICVFCYVNFVRILCKLPHISPQRRRRAVGLSLGTLLVYVLCFGPYNVSHVVGYVYRKSPDWRHFALLLSTFNACLDPIIFYFSSSTVRKLLNNILKRMVGNLQLTCCYRYFYCQQWSCTGTLQSKVATMLSGYSHLVLAVHIITFLTGLPTNILAFYTFSLKVRQKPAPIDILLLNLTVSDLIFLIFLPFRMKEAADGMKWYMPDFLCPLSGFLFYATIYNSTFFLTGVSVERYLGVAYPIRHKLSRRPLYAVIASIFFWVFSLTQLSIVYIVPYYNPQGDGMFPTPVPQNICYENFTNEQLKVLLPVRLELCLVLFCIPFLICSFCYINFVRILCKLPHISRRRRQRAIGLSLGTLVVFVLCFGPYNVSHVVGFATDSSPYWRNIALIFSTFNACLDPFIFYFSSSAVRKALRRLFANLLGRLKVPTCNRPSCCSSLADSQTDKDLELNPNEGSAV</sequence>
<dbReference type="Gene3D" id="1.20.1070.10">
    <property type="entry name" value="Rhodopsin 7-helix transmembrane proteins"/>
    <property type="match status" value="2"/>
</dbReference>
<feature type="transmembrane region" description="Helical" evidence="9">
    <location>
        <begin position="363"/>
        <end position="381"/>
    </location>
</feature>
<name>A0A0P7TTA7_SCLFO</name>
<dbReference type="InterPro" id="IPR000276">
    <property type="entry name" value="GPCR_Rhodpsn"/>
</dbReference>
<feature type="transmembrane region" description="Helical" evidence="9">
    <location>
        <begin position="578"/>
        <end position="596"/>
    </location>
</feature>
<feature type="transmembrane region" description="Helical" evidence="9">
    <location>
        <begin position="83"/>
        <end position="102"/>
    </location>
</feature>
<evidence type="ECO:0000256" key="2">
    <source>
        <dbReference type="ARBA" id="ARBA00022475"/>
    </source>
</evidence>
<evidence type="ECO:0000256" key="9">
    <source>
        <dbReference type="SAM" id="Phobius"/>
    </source>
</evidence>
<proteinExistence type="predicted"/>
<feature type="transmembrane region" description="Helical" evidence="9">
    <location>
        <begin position="441"/>
        <end position="464"/>
    </location>
</feature>
<keyword evidence="4 9" id="KW-1133">Transmembrane helix</keyword>
<feature type="transmembrane region" description="Helical" evidence="9">
    <location>
        <begin position="401"/>
        <end position="420"/>
    </location>
</feature>
<dbReference type="PANTHER" id="PTHR45822:SF8">
    <property type="entry name" value="FREE FATTY ACID RECEPTOR 3-RELATED"/>
    <property type="match status" value="1"/>
</dbReference>
<feature type="transmembrane region" description="Helical" evidence="9">
    <location>
        <begin position="123"/>
        <end position="146"/>
    </location>
</feature>
<reference evidence="11 12" key="1">
    <citation type="submission" date="2015-08" db="EMBL/GenBank/DDBJ databases">
        <title>The genome of the Asian arowana (Scleropages formosus).</title>
        <authorList>
            <person name="Tan M.H."/>
            <person name="Gan H.M."/>
            <person name="Croft L.J."/>
            <person name="Austin C.M."/>
        </authorList>
    </citation>
    <scope>NUCLEOTIDE SEQUENCE [LARGE SCALE GENOMIC DNA]</scope>
    <source>
        <strain evidence="11">Aro1</strain>
    </source>
</reference>
<dbReference type="Proteomes" id="UP000034805">
    <property type="component" value="Unassembled WGS sequence"/>
</dbReference>
<comment type="subcellular location">
    <subcellularLocation>
        <location evidence="1">Cell membrane</location>
        <topology evidence="1">Multi-pass membrane protein</topology>
    </subcellularLocation>
</comment>
<protein>
    <recommendedName>
        <fullName evidence="10">G-protein coupled receptors family 1 profile domain-containing protein</fullName>
    </recommendedName>
</protein>
<dbReference type="EMBL" id="JARO02006981">
    <property type="protein sequence ID" value="KPP64518.1"/>
    <property type="molecule type" value="Genomic_DNA"/>
</dbReference>
<feature type="transmembrane region" description="Helical" evidence="9">
    <location>
        <begin position="45"/>
        <end position="63"/>
    </location>
</feature>
<feature type="transmembrane region" description="Helical" evidence="9">
    <location>
        <begin position="323"/>
        <end position="351"/>
    </location>
</feature>
<comment type="caution">
    <text evidence="11">The sequence shown here is derived from an EMBL/GenBank/DDBJ whole genome shotgun (WGS) entry which is preliminary data.</text>
</comment>
<feature type="transmembrane region" description="Helical" evidence="9">
    <location>
        <begin position="226"/>
        <end position="246"/>
    </location>
</feature>
<keyword evidence="7" id="KW-0675">Receptor</keyword>
<evidence type="ECO:0000256" key="6">
    <source>
        <dbReference type="ARBA" id="ARBA00023136"/>
    </source>
</evidence>
<dbReference type="InterPro" id="IPR017452">
    <property type="entry name" value="GPCR_Rhodpsn_7TM"/>
</dbReference>
<dbReference type="GO" id="GO:0071398">
    <property type="term" value="P:cellular response to fatty acid"/>
    <property type="evidence" value="ECO:0007669"/>
    <property type="project" value="TreeGrafter"/>
</dbReference>
<dbReference type="GO" id="GO:0005886">
    <property type="term" value="C:plasma membrane"/>
    <property type="evidence" value="ECO:0007669"/>
    <property type="project" value="UniProtKB-SubCell"/>
</dbReference>
<dbReference type="AlphaFoldDB" id="A0A0P7TTA7"/>
<evidence type="ECO:0000259" key="10">
    <source>
        <dbReference type="PROSITE" id="PS50262"/>
    </source>
</evidence>
<feature type="domain" description="G-protein coupled receptors family 1 profile" evidence="10">
    <location>
        <begin position="24"/>
        <end position="271"/>
    </location>
</feature>
<dbReference type="PRINTS" id="PR01904">
    <property type="entry name" value="GPR40FAMILY"/>
</dbReference>
<keyword evidence="2" id="KW-1003">Cell membrane</keyword>
<dbReference type="PRINTS" id="PR00237">
    <property type="entry name" value="GPCRRHODOPSN"/>
</dbReference>
<feature type="domain" description="G-protein coupled receptors family 1 profile" evidence="10">
    <location>
        <begin position="342"/>
        <end position="593"/>
    </location>
</feature>
<organism evidence="11 12">
    <name type="scientific">Scleropages formosus</name>
    <name type="common">Asian bonytongue</name>
    <name type="synonym">Osteoglossum formosum</name>
    <dbReference type="NCBI Taxonomy" id="113540"/>
    <lineage>
        <taxon>Eukaryota</taxon>
        <taxon>Metazoa</taxon>
        <taxon>Chordata</taxon>
        <taxon>Craniata</taxon>
        <taxon>Vertebrata</taxon>
        <taxon>Euteleostomi</taxon>
        <taxon>Actinopterygii</taxon>
        <taxon>Neopterygii</taxon>
        <taxon>Teleostei</taxon>
        <taxon>Osteoglossocephala</taxon>
        <taxon>Osteoglossomorpha</taxon>
        <taxon>Osteoglossiformes</taxon>
        <taxon>Osteoglossidae</taxon>
        <taxon>Scleropages</taxon>
    </lineage>
</organism>
<keyword evidence="5" id="KW-0297">G-protein coupled receptor</keyword>
<feature type="transmembrane region" description="Helical" evidence="9">
    <location>
        <begin position="505"/>
        <end position="527"/>
    </location>
</feature>
<dbReference type="InterPro" id="IPR013312">
    <property type="entry name" value="GPR40-rel_orph"/>
</dbReference>